<evidence type="ECO:0000313" key="2">
    <source>
        <dbReference type="EMBL" id="CAG9808192.1"/>
    </source>
</evidence>
<keyword evidence="1" id="KW-0732">Signal</keyword>
<dbReference type="OrthoDB" id="7789696at2759"/>
<protein>
    <submittedName>
        <fullName evidence="2">Uncharacterized protein</fullName>
    </submittedName>
</protein>
<gene>
    <name evidence="2" type="ORF">CHIRRI_LOCUS11036</name>
</gene>
<dbReference type="Proteomes" id="UP001153620">
    <property type="component" value="Chromosome 3"/>
</dbReference>
<dbReference type="EMBL" id="OU895879">
    <property type="protein sequence ID" value="CAG9808192.1"/>
    <property type="molecule type" value="Genomic_DNA"/>
</dbReference>
<reference evidence="2" key="1">
    <citation type="submission" date="2022-01" db="EMBL/GenBank/DDBJ databases">
        <authorList>
            <person name="King R."/>
        </authorList>
    </citation>
    <scope>NUCLEOTIDE SEQUENCE</scope>
</reference>
<feature type="chain" id="PRO_5040157068" evidence="1">
    <location>
        <begin position="19"/>
        <end position="262"/>
    </location>
</feature>
<sequence length="262" mass="29991">MKLIIGFIVSLMLVQALALPMEDPSKPEEMPKEVKPANDVVDAFRRDILAQFYRFQTFYDLFNERMTHYRLAHVDLVTEIGLAMMEVFSVDLDIIRQSKDYVDMQFRNAVNRLGGTPNACLNEVQTALDTNSARLGSEFNACARRANGTISNGLAEIFYPTFDSIQNSASTVPLLTLSALSRGNVFDDSQEILDYLQAQYEVISLQWKSAASQLLRWETNRFNVEGRFYVEEMLLCLLEPVENYRNTNTFNMYRIVDECAPM</sequence>
<evidence type="ECO:0000313" key="3">
    <source>
        <dbReference type="Proteomes" id="UP001153620"/>
    </source>
</evidence>
<organism evidence="2 3">
    <name type="scientific">Chironomus riparius</name>
    <dbReference type="NCBI Taxonomy" id="315576"/>
    <lineage>
        <taxon>Eukaryota</taxon>
        <taxon>Metazoa</taxon>
        <taxon>Ecdysozoa</taxon>
        <taxon>Arthropoda</taxon>
        <taxon>Hexapoda</taxon>
        <taxon>Insecta</taxon>
        <taxon>Pterygota</taxon>
        <taxon>Neoptera</taxon>
        <taxon>Endopterygota</taxon>
        <taxon>Diptera</taxon>
        <taxon>Nematocera</taxon>
        <taxon>Chironomoidea</taxon>
        <taxon>Chironomidae</taxon>
        <taxon>Chironominae</taxon>
        <taxon>Chironomus</taxon>
    </lineage>
</organism>
<dbReference type="AlphaFoldDB" id="A0A9N9WWG8"/>
<name>A0A9N9WWG8_9DIPT</name>
<reference evidence="2" key="2">
    <citation type="submission" date="2022-10" db="EMBL/GenBank/DDBJ databases">
        <authorList>
            <consortium name="ENA_rothamsted_submissions"/>
            <consortium name="culmorum"/>
            <person name="King R."/>
        </authorList>
    </citation>
    <scope>NUCLEOTIDE SEQUENCE</scope>
</reference>
<evidence type="ECO:0000256" key="1">
    <source>
        <dbReference type="SAM" id="SignalP"/>
    </source>
</evidence>
<accession>A0A9N9WWG8</accession>
<proteinExistence type="predicted"/>
<keyword evidence="3" id="KW-1185">Reference proteome</keyword>
<feature type="signal peptide" evidence="1">
    <location>
        <begin position="1"/>
        <end position="18"/>
    </location>
</feature>